<dbReference type="OrthoDB" id="343601at2"/>
<feature type="domain" description="OmpA-like" evidence="2">
    <location>
        <begin position="46"/>
        <end position="162"/>
    </location>
</feature>
<dbReference type="InterPro" id="IPR006665">
    <property type="entry name" value="OmpA-like"/>
</dbReference>
<accession>A0A4R9M2W9</accession>
<dbReference type="SUPFAM" id="SSF103088">
    <property type="entry name" value="OmpA-like"/>
    <property type="match status" value="1"/>
</dbReference>
<dbReference type="AlphaFoldDB" id="A0A4R9M2W9"/>
<dbReference type="Proteomes" id="UP000298058">
    <property type="component" value="Unassembled WGS sequence"/>
</dbReference>
<dbReference type="Pfam" id="PF00691">
    <property type="entry name" value="OmpA"/>
    <property type="match status" value="1"/>
</dbReference>
<dbReference type="GO" id="GO:0016020">
    <property type="term" value="C:membrane"/>
    <property type="evidence" value="ECO:0007669"/>
    <property type="project" value="UniProtKB-UniRule"/>
</dbReference>
<protein>
    <submittedName>
        <fullName evidence="3">OmpA family protein</fullName>
    </submittedName>
</protein>
<evidence type="ECO:0000313" key="4">
    <source>
        <dbReference type="Proteomes" id="UP000298058"/>
    </source>
</evidence>
<evidence type="ECO:0000256" key="1">
    <source>
        <dbReference type="PROSITE-ProRule" id="PRU00473"/>
    </source>
</evidence>
<dbReference type="RefSeq" id="WP_135758665.1">
    <property type="nucleotide sequence ID" value="NZ_RQHW01000002.1"/>
</dbReference>
<reference evidence="3" key="1">
    <citation type="journal article" date="2019" name="PLoS Negl. Trop. Dis.">
        <title>Revisiting the worldwide diversity of Leptospira species in the environment.</title>
        <authorList>
            <person name="Vincent A.T."/>
            <person name="Schiettekatte O."/>
            <person name="Bourhy P."/>
            <person name="Veyrier F.J."/>
            <person name="Picardeau M."/>
        </authorList>
    </citation>
    <scope>NUCLEOTIDE SEQUENCE [LARGE SCALE GENOMIC DNA]</scope>
    <source>
        <strain evidence="3">201300427</strain>
    </source>
</reference>
<sequence length="162" mass="18687">MGSLLLKKLTMLTLTLGLTYGVHYILSNGNLSAQAGYIYDEPYKKLKVEQDSNRLTLYFSKNSYLISQPDQIRLQKTAEYLLRNPDWNVFIHAHSWDGGNATQEMLLSEKRSLEIFRFFIVHNVKEDQIQRLFYGNSKPLPQGLSASDGSLQRRAEIFLEPK</sequence>
<proteinExistence type="predicted"/>
<comment type="caution">
    <text evidence="3">The sequence shown here is derived from an EMBL/GenBank/DDBJ whole genome shotgun (WGS) entry which is preliminary data.</text>
</comment>
<dbReference type="Gene3D" id="3.30.1330.60">
    <property type="entry name" value="OmpA-like domain"/>
    <property type="match status" value="1"/>
</dbReference>
<name>A0A4R9M2W9_9LEPT</name>
<dbReference type="EMBL" id="RQHW01000002">
    <property type="protein sequence ID" value="TGN21130.1"/>
    <property type="molecule type" value="Genomic_DNA"/>
</dbReference>
<keyword evidence="1" id="KW-0472">Membrane</keyword>
<keyword evidence="4" id="KW-1185">Reference proteome</keyword>
<organism evidence="3 4">
    <name type="scientific">Leptospira idonii</name>
    <dbReference type="NCBI Taxonomy" id="1193500"/>
    <lineage>
        <taxon>Bacteria</taxon>
        <taxon>Pseudomonadati</taxon>
        <taxon>Spirochaetota</taxon>
        <taxon>Spirochaetia</taxon>
        <taxon>Leptospirales</taxon>
        <taxon>Leptospiraceae</taxon>
        <taxon>Leptospira</taxon>
    </lineage>
</organism>
<evidence type="ECO:0000313" key="3">
    <source>
        <dbReference type="EMBL" id="TGN21130.1"/>
    </source>
</evidence>
<dbReference type="InterPro" id="IPR036737">
    <property type="entry name" value="OmpA-like_sf"/>
</dbReference>
<dbReference type="PROSITE" id="PS51123">
    <property type="entry name" value="OMPA_2"/>
    <property type="match status" value="1"/>
</dbReference>
<evidence type="ECO:0000259" key="2">
    <source>
        <dbReference type="PROSITE" id="PS51123"/>
    </source>
</evidence>
<gene>
    <name evidence="3" type="ORF">EHS15_01020</name>
</gene>